<gene>
    <name evidence="2" type="ORF">PVAP13_8KG230908</name>
</gene>
<feature type="compositionally biased region" description="Pro residues" evidence="1">
    <location>
        <begin position="64"/>
        <end position="75"/>
    </location>
</feature>
<dbReference type="Proteomes" id="UP000823388">
    <property type="component" value="Chromosome 8K"/>
</dbReference>
<name>A0A8T0PIW8_PANVG</name>
<feature type="compositionally biased region" description="Basic residues" evidence="1">
    <location>
        <begin position="90"/>
        <end position="100"/>
    </location>
</feature>
<dbReference type="EMBL" id="CM029051">
    <property type="protein sequence ID" value="KAG2561540.1"/>
    <property type="molecule type" value="Genomic_DNA"/>
</dbReference>
<feature type="region of interest" description="Disordered" evidence="1">
    <location>
        <begin position="58"/>
        <end position="137"/>
    </location>
</feature>
<sequence length="137" mass="15056">MVRPCDPRPSRSVVPPLGRSSRRLQFFAIPIDGPAARYAGTVRSYQCPHLAYQVSESRIVRPRPTSPPCRAPRPPSSAAVLAAPRPPRPNFRRRLLRPGRPHPEFQPPQPSLTDDPLTTGRSSSPPSSSAGPEPWVD</sequence>
<accession>A0A8T0PIW8</accession>
<comment type="caution">
    <text evidence="2">The sequence shown here is derived from an EMBL/GenBank/DDBJ whole genome shotgun (WGS) entry which is preliminary data.</text>
</comment>
<dbReference type="AlphaFoldDB" id="A0A8T0PIW8"/>
<reference evidence="2 3" key="1">
    <citation type="submission" date="2020-05" db="EMBL/GenBank/DDBJ databases">
        <title>WGS assembly of Panicum virgatum.</title>
        <authorList>
            <person name="Lovell J.T."/>
            <person name="Jenkins J."/>
            <person name="Shu S."/>
            <person name="Juenger T.E."/>
            <person name="Schmutz J."/>
        </authorList>
    </citation>
    <scope>NUCLEOTIDE SEQUENCE [LARGE SCALE GENOMIC DNA]</scope>
    <source>
        <strain evidence="3">cv. AP13</strain>
    </source>
</reference>
<organism evidence="2 3">
    <name type="scientific">Panicum virgatum</name>
    <name type="common">Blackwell switchgrass</name>
    <dbReference type="NCBI Taxonomy" id="38727"/>
    <lineage>
        <taxon>Eukaryota</taxon>
        <taxon>Viridiplantae</taxon>
        <taxon>Streptophyta</taxon>
        <taxon>Embryophyta</taxon>
        <taxon>Tracheophyta</taxon>
        <taxon>Spermatophyta</taxon>
        <taxon>Magnoliopsida</taxon>
        <taxon>Liliopsida</taxon>
        <taxon>Poales</taxon>
        <taxon>Poaceae</taxon>
        <taxon>PACMAD clade</taxon>
        <taxon>Panicoideae</taxon>
        <taxon>Panicodae</taxon>
        <taxon>Paniceae</taxon>
        <taxon>Panicinae</taxon>
        <taxon>Panicum</taxon>
        <taxon>Panicum sect. Hiantes</taxon>
    </lineage>
</organism>
<protein>
    <submittedName>
        <fullName evidence="2">Uncharacterized protein</fullName>
    </submittedName>
</protein>
<proteinExistence type="predicted"/>
<evidence type="ECO:0000313" key="3">
    <source>
        <dbReference type="Proteomes" id="UP000823388"/>
    </source>
</evidence>
<evidence type="ECO:0000256" key="1">
    <source>
        <dbReference type="SAM" id="MobiDB-lite"/>
    </source>
</evidence>
<keyword evidence="3" id="KW-1185">Reference proteome</keyword>
<evidence type="ECO:0000313" key="2">
    <source>
        <dbReference type="EMBL" id="KAG2561540.1"/>
    </source>
</evidence>